<dbReference type="EMBL" id="CP036170">
    <property type="protein sequence ID" value="QBF73468.1"/>
    <property type="molecule type" value="Genomic_DNA"/>
</dbReference>
<dbReference type="Pfam" id="PF02779">
    <property type="entry name" value="Transket_pyr"/>
    <property type="match status" value="1"/>
</dbReference>
<dbReference type="InterPro" id="IPR033248">
    <property type="entry name" value="Transketolase_C"/>
</dbReference>
<dbReference type="SUPFAM" id="SSF52922">
    <property type="entry name" value="TK C-terminal domain-like"/>
    <property type="match status" value="1"/>
</dbReference>
<evidence type="ECO:0000256" key="1">
    <source>
        <dbReference type="ARBA" id="ARBA00001964"/>
    </source>
</evidence>
<dbReference type="Proteomes" id="UP000289664">
    <property type="component" value="Chromosome"/>
</dbReference>
<sequence length="327" mass="35485">MANMGGFTFCCGDFGPAMEAKGTVTNEILEMIDDDPRVCYVVSDGTARGGRTQTKALSCPDRIIDVGIQEMNMVTVAAGLAHRGYIPFVQTFGPFLCVRALDQIHNDVAYNDYPVRLIGTHAGISSGYGPTHNTIIEFGVMNALPNMTMVAPCDAEQCKKVLRASLDYAGPMYIRIPRGEEPLVYEQGYDYHFEIGKANVIKEGKDLNIIATGMGVYGAVKAARSLEEQGYDVGVIDMHTIKPIDKDAIISAAKASGNLITVEDHNILGGLGSIVADVLMEAGVYASLRKIGVPDTFVEFGYPEELYPYYKMDATGIEEVALEQLKK</sequence>
<comment type="similarity">
    <text evidence="2">Belongs to the transketolase family.</text>
</comment>
<keyword evidence="4" id="KW-0808">Transferase</keyword>
<dbReference type="GO" id="GO:0008661">
    <property type="term" value="F:1-deoxy-D-xylulose-5-phosphate synthase activity"/>
    <property type="evidence" value="ECO:0007669"/>
    <property type="project" value="UniProtKB-EC"/>
</dbReference>
<dbReference type="CDD" id="cd07033">
    <property type="entry name" value="TPP_PYR_DXS_TK_like"/>
    <property type="match status" value="1"/>
</dbReference>
<protein>
    <submittedName>
        <fullName evidence="4">1-deoxy-D-xylulose-5-phosphate synthase</fullName>
        <ecNumber evidence="4">2.2.1.7</ecNumber>
    </submittedName>
</protein>
<dbReference type="PANTHER" id="PTHR43825">
    <property type="entry name" value="PYRUVATE DEHYDROGENASE E1 COMPONENT"/>
    <property type="match status" value="1"/>
</dbReference>
<dbReference type="FunFam" id="3.40.50.970:FF:000129">
    <property type="entry name" value="Transketolase"/>
    <property type="match status" value="1"/>
</dbReference>
<evidence type="ECO:0000313" key="5">
    <source>
        <dbReference type="Proteomes" id="UP000289664"/>
    </source>
</evidence>
<dbReference type="GeneID" id="62695066"/>
<evidence type="ECO:0000313" key="4">
    <source>
        <dbReference type="EMBL" id="QBF73468.1"/>
    </source>
</evidence>
<gene>
    <name evidence="4" type="primary">dxs_2</name>
    <name evidence="4" type="ORF">HDCHBGLK_00842</name>
</gene>
<accession>B0NC67</accession>
<dbReference type="RefSeq" id="WP_004606449.1">
    <property type="nucleotide sequence ID" value="NZ_CP036170.1"/>
</dbReference>
<evidence type="ECO:0000256" key="3">
    <source>
        <dbReference type="ARBA" id="ARBA00023052"/>
    </source>
</evidence>
<keyword evidence="3" id="KW-0786">Thiamine pyrophosphate</keyword>
<dbReference type="SUPFAM" id="SSF52518">
    <property type="entry name" value="Thiamin diphosphate-binding fold (THDP-binding)"/>
    <property type="match status" value="1"/>
</dbReference>
<dbReference type="InterPro" id="IPR009014">
    <property type="entry name" value="Transketo_C/PFOR_II"/>
</dbReference>
<dbReference type="STRING" id="411468.CLOSCI_00900"/>
<organism evidence="4 5">
    <name type="scientific">Clostridium scindens (strain ATCC 35704 / DSM 5676 / VPI 13733 / 19)</name>
    <dbReference type="NCBI Taxonomy" id="411468"/>
    <lineage>
        <taxon>Bacteria</taxon>
        <taxon>Bacillati</taxon>
        <taxon>Bacillota</taxon>
        <taxon>Clostridia</taxon>
        <taxon>Lachnospirales</taxon>
        <taxon>Lachnospiraceae</taxon>
    </lineage>
</organism>
<dbReference type="Gene3D" id="3.40.50.920">
    <property type="match status" value="1"/>
</dbReference>
<reference evidence="4 5" key="1">
    <citation type="journal article" date="2019" name="Appl. Environ. Microbiol.">
        <title>Clostridium scindens ATCC 35704: integration of nutritional requirements, the complete genome sequence, and global transcriptional responses to bile acids.</title>
        <authorList>
            <person name="Devendran S."/>
            <person name="Shrestha R."/>
            <person name="Alves J.M.P."/>
            <person name="Wolf P.G."/>
            <person name="Ly L."/>
            <person name="Hernandez A.G."/>
            <person name="Mendez-Garcia C."/>
            <person name="Inboden A."/>
            <person name="Wiley J."/>
            <person name="Paul O."/>
            <person name="Allen A."/>
            <person name="Springer E."/>
            <person name="Wright C.L."/>
            <person name="Fields C.J."/>
            <person name="Daniel S.L."/>
            <person name="Ridlon J.M."/>
        </authorList>
    </citation>
    <scope>NUCLEOTIDE SEQUENCE [LARGE SCALE GENOMIC DNA]</scope>
    <source>
        <strain evidence="4 5">ATCC 35704</strain>
    </source>
</reference>
<dbReference type="SMART" id="SM00861">
    <property type="entry name" value="Transket_pyr"/>
    <property type="match status" value="1"/>
</dbReference>
<dbReference type="InterPro" id="IPR005475">
    <property type="entry name" value="Transketolase-like_Pyr-bd"/>
</dbReference>
<dbReference type="HOGENOM" id="CLU_009227_1_1_9"/>
<dbReference type="AlphaFoldDB" id="B0NC67"/>
<dbReference type="InterPro" id="IPR051157">
    <property type="entry name" value="PDH/Transketolase"/>
</dbReference>
<evidence type="ECO:0000256" key="2">
    <source>
        <dbReference type="ARBA" id="ARBA00007131"/>
    </source>
</evidence>
<dbReference type="Pfam" id="PF02780">
    <property type="entry name" value="Transketolase_C"/>
    <property type="match status" value="1"/>
</dbReference>
<dbReference type="KEGG" id="csci:HDCHBGLK_00842"/>
<dbReference type="EC" id="2.2.1.7" evidence="4"/>
<dbReference type="PANTHER" id="PTHR43825:SF1">
    <property type="entry name" value="TRANSKETOLASE-LIKE PYRIMIDINE-BINDING DOMAIN-CONTAINING PROTEIN"/>
    <property type="match status" value="1"/>
</dbReference>
<keyword evidence="5" id="KW-1185">Reference proteome</keyword>
<dbReference type="InterPro" id="IPR029061">
    <property type="entry name" value="THDP-binding"/>
</dbReference>
<comment type="cofactor">
    <cofactor evidence="1">
        <name>thiamine diphosphate</name>
        <dbReference type="ChEBI" id="CHEBI:58937"/>
    </cofactor>
</comment>
<dbReference type="Gene3D" id="3.40.50.970">
    <property type="match status" value="1"/>
</dbReference>
<name>B0NC67_CLOS5</name>
<dbReference type="eggNOG" id="COG3958">
    <property type="taxonomic scope" value="Bacteria"/>
</dbReference>
<proteinExistence type="inferred from homology"/>